<comment type="caution">
    <text evidence="1">The sequence shown here is derived from an EMBL/GenBank/DDBJ whole genome shotgun (WGS) entry which is preliminary data.</text>
</comment>
<evidence type="ECO:0000313" key="2">
    <source>
        <dbReference type="Proteomes" id="UP000559653"/>
    </source>
</evidence>
<dbReference type="Proteomes" id="UP000559653">
    <property type="component" value="Unassembled WGS sequence"/>
</dbReference>
<dbReference type="EMBL" id="JACEMZ010000041">
    <property type="protein sequence ID" value="MBA4452750.1"/>
    <property type="molecule type" value="Genomic_DNA"/>
</dbReference>
<protein>
    <submittedName>
        <fullName evidence="1">Adenylate/guanylate cyclase domain-containing protein</fullName>
    </submittedName>
</protein>
<gene>
    <name evidence="1" type="ORF">H2B03_06255</name>
</gene>
<reference evidence="1 2" key="1">
    <citation type="journal article" date="2020" name="Appl. Environ. Microbiol.">
        <title>Genomic Characteristics of a Novel Species of Ammonia-Oxidizing Archaea from the Jiulong River Estuary.</title>
        <authorList>
            <person name="Zou D."/>
            <person name="Wan R."/>
            <person name="Han L."/>
            <person name="Xu M.N."/>
            <person name="Liu Y."/>
            <person name="Liu H."/>
            <person name="Kao S.J."/>
            <person name="Li M."/>
        </authorList>
    </citation>
    <scope>NUCLEOTIDE SEQUENCE [LARGE SCALE GENOMIC DNA]</scope>
    <source>
        <strain evidence="1">W1bin1</strain>
    </source>
</reference>
<evidence type="ECO:0000313" key="1">
    <source>
        <dbReference type="EMBL" id="MBA4452750.1"/>
    </source>
</evidence>
<name>A0AC60VZF8_9ARCH</name>
<accession>A0AC60VZF8</accession>
<organism evidence="1 2">
    <name type="scientific">Candidatus Nitrosomaritimum aestuariumsis</name>
    <dbReference type="NCBI Taxonomy" id="3342354"/>
    <lineage>
        <taxon>Archaea</taxon>
        <taxon>Nitrososphaerota</taxon>
        <taxon>Nitrososphaeria</taxon>
        <taxon>Nitrosopumilales</taxon>
        <taxon>Nitrosopumilaceae</taxon>
        <taxon>Candidatus Nitrosomaritimum</taxon>
    </lineage>
</organism>
<proteinExistence type="predicted"/>
<sequence>MPHMWSRFSTRIGSKVPFYTELEMSSDKSEPEKKSPDVVDIILAKRGETLMDSETMIMETQKRVWGALKKGYEYTGVIDDSEEFLREHVFKKINIVVLYVDLVGSTTMTLELPAEKLATIVSSFSQEMASVIRLHKGLVLKFVGDAVIGYFNANDNTLLASDNAVNCAKSMITVIEKGINPILNQYDYPDLMVKIGVDYGQSIIVRYGANEATSHVDLMGPVMNIASKIQAMAKPNQILVGQDVYQRIHPSTQKLFKEIVWKKDEWKYRSRLTGEIYKVYEYIG</sequence>